<comment type="catalytic activity">
    <reaction evidence="6">
        <text>Couples ATP hydrolysis with the unwinding of duplex DNA by translocating in the 3'-5' direction.</text>
        <dbReference type="EC" id="5.6.2.4"/>
    </reaction>
</comment>
<dbReference type="CDD" id="cd17932">
    <property type="entry name" value="DEXQc_UvrD"/>
    <property type="match status" value="1"/>
</dbReference>
<keyword evidence="5" id="KW-0413">Isomerase</keyword>
<dbReference type="PANTHER" id="PTHR11070">
    <property type="entry name" value="UVRD / RECB / PCRA DNA HELICASE FAMILY MEMBER"/>
    <property type="match status" value="1"/>
</dbReference>
<evidence type="ECO:0000256" key="8">
    <source>
        <dbReference type="ARBA" id="ARBA00048988"/>
    </source>
</evidence>
<dbReference type="PROSITE" id="PS51217">
    <property type="entry name" value="UVRD_HELICASE_CTER"/>
    <property type="match status" value="1"/>
</dbReference>
<feature type="domain" description="UvrD-like helicase C-terminal" evidence="11">
    <location>
        <begin position="268"/>
        <end position="523"/>
    </location>
</feature>
<proteinExistence type="predicted"/>
<name>A0ABX2FID4_9PSEU</name>
<evidence type="ECO:0000256" key="3">
    <source>
        <dbReference type="ARBA" id="ARBA00022806"/>
    </source>
</evidence>
<keyword evidence="1 9" id="KW-0547">Nucleotide-binding</keyword>
<evidence type="ECO:0000256" key="5">
    <source>
        <dbReference type="ARBA" id="ARBA00023235"/>
    </source>
</evidence>
<accession>A0ABX2FID4</accession>
<dbReference type="PROSITE" id="PS51198">
    <property type="entry name" value="UVRD_HELICASE_ATP_BIND"/>
    <property type="match status" value="1"/>
</dbReference>
<dbReference type="Gene3D" id="3.40.50.300">
    <property type="entry name" value="P-loop containing nucleotide triphosphate hydrolases"/>
    <property type="match status" value="3"/>
</dbReference>
<evidence type="ECO:0000256" key="6">
    <source>
        <dbReference type="ARBA" id="ARBA00034617"/>
    </source>
</evidence>
<dbReference type="Proteomes" id="UP000763557">
    <property type="component" value="Unassembled WGS sequence"/>
</dbReference>
<dbReference type="GO" id="GO:0004386">
    <property type="term" value="F:helicase activity"/>
    <property type="evidence" value="ECO:0007669"/>
    <property type="project" value="UniProtKB-KW"/>
</dbReference>
<dbReference type="InterPro" id="IPR014016">
    <property type="entry name" value="UvrD-like_ATP-bd"/>
</dbReference>
<gene>
    <name evidence="12" type="ORF">GC106_83220</name>
</gene>
<comment type="caution">
    <text evidence="12">The sequence shown here is derived from an EMBL/GenBank/DDBJ whole genome shotgun (WGS) entry which is preliminary data.</text>
</comment>
<keyword evidence="2 9" id="KW-0378">Hydrolase</keyword>
<sequence length="596" mass="66745">MIAGPGAGKTEFLAQRAAYLLQTGMCPSPRRILAISFKRDAAANLGRRVQTRVPEHAERFVSMTFDAFTKGLVDKFKSSLPRDWRRSNSYELVFPSGREQRDFVNYLASVTPTALRPALDTLPRDTFSADVVGAWALPFALPDREPASASAFAALTWWQERYLQTGTPHVDFVMLNRLAELLVRAVPHLRRALQITYPFVFVDEFQDTTLAQFSFLKSIFGNGTAVTAVGDRKQRIMGFAGALPNAFAQFIRDFDATPYPLSWNFRSSQGLVDLQHVIASRLDPTTIQVISRTTAEHGHEPVSLWTFTGVAREADCIAKWIADDLAQSQRTPADFALVARQKVADFEARFRARLAEHNIRLRNDDAMVGKMRLQDLLKNDVARLLLGMLRLAAQPSGLGSVWLEASRTMERIHGAAGDDYAVRRVNDELTQTIRSLHKWLNQHPVDSTSTSDVIARGLELVDVENLRRHARAAARGEDVDVVFDAFDARLAQVAAHASDWAAAFDDFESANAVSLLTVHRSKSLEYHTVFFLGLDDDQWWAHDRDVDGSTSTFFVGLSRAAQRLIFTSTSAFARRGKIADLYAMLDEAGVRERRWI</sequence>
<dbReference type="PANTHER" id="PTHR11070:SF2">
    <property type="entry name" value="ATP-DEPENDENT DNA HELICASE SRS2"/>
    <property type="match status" value="1"/>
</dbReference>
<keyword evidence="4 9" id="KW-0067">ATP-binding</keyword>
<evidence type="ECO:0000259" key="10">
    <source>
        <dbReference type="PROSITE" id="PS51198"/>
    </source>
</evidence>
<dbReference type="InterPro" id="IPR027417">
    <property type="entry name" value="P-loop_NTPase"/>
</dbReference>
<organism evidence="12 13">
    <name type="scientific">Kibdelosporangium persicum</name>
    <dbReference type="NCBI Taxonomy" id="2698649"/>
    <lineage>
        <taxon>Bacteria</taxon>
        <taxon>Bacillati</taxon>
        <taxon>Actinomycetota</taxon>
        <taxon>Actinomycetes</taxon>
        <taxon>Pseudonocardiales</taxon>
        <taxon>Pseudonocardiaceae</taxon>
        <taxon>Kibdelosporangium</taxon>
    </lineage>
</organism>
<evidence type="ECO:0000256" key="7">
    <source>
        <dbReference type="ARBA" id="ARBA00034808"/>
    </source>
</evidence>
<evidence type="ECO:0000259" key="11">
    <source>
        <dbReference type="PROSITE" id="PS51217"/>
    </source>
</evidence>
<reference evidence="12 13" key="1">
    <citation type="submission" date="2020-01" db="EMBL/GenBank/DDBJ databases">
        <title>Kibdelosporangium persica a novel Actinomycetes from a hot desert in Iran.</title>
        <authorList>
            <person name="Safaei N."/>
            <person name="Zaburannyi N."/>
            <person name="Mueller R."/>
            <person name="Wink J."/>
        </authorList>
    </citation>
    <scope>NUCLEOTIDE SEQUENCE [LARGE SCALE GENOMIC DNA]</scope>
    <source>
        <strain evidence="12 13">4NS15</strain>
    </source>
</reference>
<evidence type="ECO:0000313" key="13">
    <source>
        <dbReference type="Proteomes" id="UP000763557"/>
    </source>
</evidence>
<comment type="catalytic activity">
    <reaction evidence="8">
        <text>ATP + H2O = ADP + phosphate + H(+)</text>
        <dbReference type="Rhea" id="RHEA:13065"/>
        <dbReference type="ChEBI" id="CHEBI:15377"/>
        <dbReference type="ChEBI" id="CHEBI:15378"/>
        <dbReference type="ChEBI" id="CHEBI:30616"/>
        <dbReference type="ChEBI" id="CHEBI:43474"/>
        <dbReference type="ChEBI" id="CHEBI:456216"/>
        <dbReference type="EC" id="5.6.2.4"/>
    </reaction>
</comment>
<evidence type="ECO:0000256" key="1">
    <source>
        <dbReference type="ARBA" id="ARBA00022741"/>
    </source>
</evidence>
<evidence type="ECO:0000256" key="4">
    <source>
        <dbReference type="ARBA" id="ARBA00022840"/>
    </source>
</evidence>
<keyword evidence="13" id="KW-1185">Reference proteome</keyword>
<dbReference type="SUPFAM" id="SSF52540">
    <property type="entry name" value="P-loop containing nucleoside triphosphate hydrolases"/>
    <property type="match status" value="1"/>
</dbReference>
<evidence type="ECO:0000256" key="2">
    <source>
        <dbReference type="ARBA" id="ARBA00022801"/>
    </source>
</evidence>
<evidence type="ECO:0000256" key="9">
    <source>
        <dbReference type="PROSITE-ProRule" id="PRU00560"/>
    </source>
</evidence>
<dbReference type="EMBL" id="JAAATY010000050">
    <property type="protein sequence ID" value="NRN71047.1"/>
    <property type="molecule type" value="Genomic_DNA"/>
</dbReference>
<dbReference type="Pfam" id="PF13361">
    <property type="entry name" value="UvrD_C"/>
    <property type="match status" value="1"/>
</dbReference>
<dbReference type="InterPro" id="IPR000212">
    <property type="entry name" value="DNA_helicase_UvrD/REP"/>
</dbReference>
<feature type="binding site" evidence="9">
    <location>
        <begin position="3"/>
        <end position="10"/>
    </location>
    <ligand>
        <name>ATP</name>
        <dbReference type="ChEBI" id="CHEBI:30616"/>
    </ligand>
</feature>
<dbReference type="InterPro" id="IPR014017">
    <property type="entry name" value="DNA_helicase_UvrD-like_C"/>
</dbReference>
<evidence type="ECO:0000313" key="12">
    <source>
        <dbReference type="EMBL" id="NRN71047.1"/>
    </source>
</evidence>
<dbReference type="Gene3D" id="1.10.486.10">
    <property type="entry name" value="PCRA, domain 4"/>
    <property type="match status" value="1"/>
</dbReference>
<protein>
    <recommendedName>
        <fullName evidence="7">DNA 3'-5' helicase</fullName>
        <ecNumber evidence="7">5.6.2.4</ecNumber>
    </recommendedName>
</protein>
<dbReference type="EC" id="5.6.2.4" evidence="7"/>
<dbReference type="Pfam" id="PF00580">
    <property type="entry name" value="UvrD-helicase"/>
    <property type="match status" value="1"/>
</dbReference>
<feature type="domain" description="UvrD-like helicase ATP-binding" evidence="10">
    <location>
        <begin position="1"/>
        <end position="268"/>
    </location>
</feature>
<keyword evidence="3 9" id="KW-0347">Helicase</keyword>